<dbReference type="InterPro" id="IPR029063">
    <property type="entry name" value="SAM-dependent_MTases_sf"/>
</dbReference>
<dbReference type="AlphaFoldDB" id="A0A644ZVD8"/>
<comment type="caution">
    <text evidence="1">The sequence shown here is derived from an EMBL/GenBank/DDBJ whole genome shotgun (WGS) entry which is preliminary data.</text>
</comment>
<accession>A0A644ZVD8</accession>
<protein>
    <submittedName>
        <fullName evidence="1">Uncharacterized protein</fullName>
    </submittedName>
</protein>
<gene>
    <name evidence="1" type="ORF">SDC9_89269</name>
</gene>
<evidence type="ECO:0000313" key="1">
    <source>
        <dbReference type="EMBL" id="MPM42603.1"/>
    </source>
</evidence>
<dbReference type="EMBL" id="VSSQ01009787">
    <property type="protein sequence ID" value="MPM42603.1"/>
    <property type="molecule type" value="Genomic_DNA"/>
</dbReference>
<reference evidence="1" key="1">
    <citation type="submission" date="2019-08" db="EMBL/GenBank/DDBJ databases">
        <authorList>
            <person name="Kucharzyk K."/>
            <person name="Murdoch R.W."/>
            <person name="Higgins S."/>
            <person name="Loffler F."/>
        </authorList>
    </citation>
    <scope>NUCLEOTIDE SEQUENCE</scope>
</reference>
<dbReference type="Gene3D" id="3.40.50.150">
    <property type="entry name" value="Vaccinia Virus protein VP39"/>
    <property type="match status" value="1"/>
</dbReference>
<organism evidence="1">
    <name type="scientific">bioreactor metagenome</name>
    <dbReference type="NCBI Taxonomy" id="1076179"/>
    <lineage>
        <taxon>unclassified sequences</taxon>
        <taxon>metagenomes</taxon>
        <taxon>ecological metagenomes</taxon>
    </lineage>
</organism>
<proteinExistence type="predicted"/>
<sequence length="75" mass="8778">MQQTGYLPVATFVLPENCWTEHFYAPQAIAQENFLKKYEGNSTVESLIASQRHEAQLFDKYKAYYGYVFYIGKKL</sequence>
<name>A0A644ZVD8_9ZZZZ</name>